<proteinExistence type="predicted"/>
<keyword evidence="3" id="KW-1185">Reference proteome</keyword>
<reference evidence="3" key="1">
    <citation type="journal article" date="2019" name="Int. J. Syst. Evol. Microbiol.">
        <title>The Global Catalogue of Microorganisms (GCM) 10K type strain sequencing project: providing services to taxonomists for standard genome sequencing and annotation.</title>
        <authorList>
            <consortium name="The Broad Institute Genomics Platform"/>
            <consortium name="The Broad Institute Genome Sequencing Center for Infectious Disease"/>
            <person name="Wu L."/>
            <person name="Ma J."/>
        </authorList>
    </citation>
    <scope>NUCLEOTIDE SEQUENCE [LARGE SCALE GENOMIC DNA]</scope>
    <source>
        <strain evidence="3">JCM 15672</strain>
    </source>
</reference>
<feature type="transmembrane region" description="Helical" evidence="1">
    <location>
        <begin position="98"/>
        <end position="119"/>
    </location>
</feature>
<evidence type="ECO:0000313" key="2">
    <source>
        <dbReference type="EMBL" id="GAA2044651.1"/>
    </source>
</evidence>
<gene>
    <name evidence="2" type="ORF">GCM10009819_34620</name>
</gene>
<organism evidence="2 3">
    <name type="scientific">Agromyces tropicus</name>
    <dbReference type="NCBI Taxonomy" id="555371"/>
    <lineage>
        <taxon>Bacteria</taxon>
        <taxon>Bacillati</taxon>
        <taxon>Actinomycetota</taxon>
        <taxon>Actinomycetes</taxon>
        <taxon>Micrococcales</taxon>
        <taxon>Microbacteriaceae</taxon>
        <taxon>Agromyces</taxon>
    </lineage>
</organism>
<accession>A0ABP5GHG2</accession>
<feature type="transmembrane region" description="Helical" evidence="1">
    <location>
        <begin position="175"/>
        <end position="194"/>
    </location>
</feature>
<comment type="caution">
    <text evidence="2">The sequence shown here is derived from an EMBL/GenBank/DDBJ whole genome shotgun (WGS) entry which is preliminary data.</text>
</comment>
<evidence type="ECO:0000313" key="3">
    <source>
        <dbReference type="Proteomes" id="UP001501196"/>
    </source>
</evidence>
<keyword evidence="1" id="KW-0812">Transmembrane</keyword>
<dbReference type="RefSeq" id="WP_344377864.1">
    <property type="nucleotide sequence ID" value="NZ_BAAAPW010000007.1"/>
</dbReference>
<feature type="transmembrane region" description="Helical" evidence="1">
    <location>
        <begin position="131"/>
        <end position="155"/>
    </location>
</feature>
<dbReference type="Proteomes" id="UP001501196">
    <property type="component" value="Unassembled WGS sequence"/>
</dbReference>
<protein>
    <recommendedName>
        <fullName evidence="4">DUF2975 domain-containing protein</fullName>
    </recommendedName>
</protein>
<keyword evidence="1" id="KW-0472">Membrane</keyword>
<dbReference type="EMBL" id="BAAAPW010000007">
    <property type="protein sequence ID" value="GAA2044651.1"/>
    <property type="molecule type" value="Genomic_DNA"/>
</dbReference>
<sequence>MTTDDAATRLDRSDRIGAYATIAVAALAIGGAAWAASARLAEVLPGRDVPVLVPFLDEAAELPIGPDGAAFPVEVDRAVVTVAEPAAATQFALVAEPIVHAAAIIAGVALLAALCWNLARGHAFSPANVRIVWWGAAVLTAGWLFGTVLTNMTVNGALAAVSARTYDGITFSTDWAIPFAILVIGAVGAAFQVGRRLQVETEGLV</sequence>
<name>A0ABP5GHG2_9MICO</name>
<feature type="transmembrane region" description="Helical" evidence="1">
    <location>
        <begin position="16"/>
        <end position="36"/>
    </location>
</feature>
<evidence type="ECO:0000256" key="1">
    <source>
        <dbReference type="SAM" id="Phobius"/>
    </source>
</evidence>
<evidence type="ECO:0008006" key="4">
    <source>
        <dbReference type="Google" id="ProtNLM"/>
    </source>
</evidence>
<keyword evidence="1" id="KW-1133">Transmembrane helix</keyword>